<evidence type="ECO:0000313" key="3">
    <source>
        <dbReference type="Proteomes" id="UP000001396"/>
    </source>
</evidence>
<dbReference type="Proteomes" id="UP000001396">
    <property type="component" value="Unassembled WGS sequence"/>
</dbReference>
<dbReference type="RefSeq" id="XP_020429235.1">
    <property type="nucleotide sequence ID" value="XM_020580648.1"/>
</dbReference>
<keyword evidence="3" id="KW-1185">Reference proteome</keyword>
<evidence type="ECO:0000259" key="1">
    <source>
        <dbReference type="Pfam" id="PF05347"/>
    </source>
</evidence>
<accession>D3BP96</accession>
<reference evidence="2 3" key="1">
    <citation type="journal article" date="2011" name="Genome Res.">
        <title>Phylogeny-wide analysis of social amoeba genomes highlights ancient origins for complex intercellular communication.</title>
        <authorList>
            <person name="Heidel A.J."/>
            <person name="Lawal H.M."/>
            <person name="Felder M."/>
            <person name="Schilde C."/>
            <person name="Helps N.R."/>
            <person name="Tunggal B."/>
            <person name="Rivero F."/>
            <person name="John U."/>
            <person name="Schleicher M."/>
            <person name="Eichinger L."/>
            <person name="Platzer M."/>
            <person name="Noegel A.A."/>
            <person name="Schaap P."/>
            <person name="Gloeckner G."/>
        </authorList>
    </citation>
    <scope>NUCLEOTIDE SEQUENCE [LARGE SCALE GENOMIC DNA]</scope>
    <source>
        <strain evidence="3">ATCC 26659 / Pp 5 / PN500</strain>
    </source>
</reference>
<dbReference type="CDD" id="cd20251">
    <property type="entry name" value="Complex1_LYR_SF"/>
    <property type="match status" value="1"/>
</dbReference>
<dbReference type="EMBL" id="ADBJ01000044">
    <property type="protein sequence ID" value="EFA77106.1"/>
    <property type="molecule type" value="Genomic_DNA"/>
</dbReference>
<comment type="caution">
    <text evidence="2">The sequence shown here is derived from an EMBL/GenBank/DDBJ whole genome shotgun (WGS) entry which is preliminary data.</text>
</comment>
<gene>
    <name evidence="2" type="ORF">PPL_09859</name>
</gene>
<name>D3BP96_HETP5</name>
<dbReference type="AlphaFoldDB" id="D3BP96"/>
<dbReference type="GeneID" id="31365331"/>
<dbReference type="InterPro" id="IPR008011">
    <property type="entry name" value="Complex1_LYR_dom"/>
</dbReference>
<dbReference type="Pfam" id="PF05347">
    <property type="entry name" value="Complex1_LYR"/>
    <property type="match status" value="1"/>
</dbReference>
<dbReference type="PANTHER" id="PTHR47579:SF3">
    <property type="entry name" value="COMPLEX 1 LYR PROTEIN DOMAIN-CONTAINING PROTEIN"/>
    <property type="match status" value="1"/>
</dbReference>
<dbReference type="InParanoid" id="D3BP96"/>
<dbReference type="OMA" id="TNFMQHE"/>
<organism evidence="2 3">
    <name type="scientific">Heterostelium pallidum (strain ATCC 26659 / Pp 5 / PN500)</name>
    <name type="common">Cellular slime mold</name>
    <name type="synonym">Polysphondylium pallidum</name>
    <dbReference type="NCBI Taxonomy" id="670386"/>
    <lineage>
        <taxon>Eukaryota</taxon>
        <taxon>Amoebozoa</taxon>
        <taxon>Evosea</taxon>
        <taxon>Eumycetozoa</taxon>
        <taxon>Dictyostelia</taxon>
        <taxon>Acytosteliales</taxon>
        <taxon>Acytosteliaceae</taxon>
        <taxon>Heterostelium</taxon>
    </lineage>
</organism>
<feature type="domain" description="Complex 1 LYR protein" evidence="1">
    <location>
        <begin position="15"/>
        <end position="69"/>
    </location>
</feature>
<evidence type="ECO:0000313" key="2">
    <source>
        <dbReference type="EMBL" id="EFA77106.1"/>
    </source>
</evidence>
<sequence>MSASTVGNPILQKSTVHLYRDCIRLAKYIGSMNGYTKNLHKQVGNIFREHKYETSQEKIEEYKTDATRFLTNFMQHEAERLARLDQAQKQKHIKPSPTLD</sequence>
<protein>
    <recommendedName>
        <fullName evidence="1">Complex 1 LYR protein domain-containing protein</fullName>
    </recommendedName>
</protein>
<dbReference type="PANTHER" id="PTHR47579">
    <property type="entry name" value="COMPLEX 1 LYR PROTEIN"/>
    <property type="match status" value="1"/>
</dbReference>
<proteinExistence type="predicted"/>